<gene>
    <name evidence="3" type="ORF">LH440_10125</name>
    <name evidence="2" type="ORF">LHGZ1_2617</name>
</gene>
<dbReference type="SMART" id="SM00347">
    <property type="entry name" value="HTH_MARR"/>
    <property type="match status" value="1"/>
</dbReference>
<proteinExistence type="predicted"/>
<dbReference type="Gene3D" id="1.10.10.10">
    <property type="entry name" value="Winged helix-like DNA-binding domain superfamily/Winged helix DNA-binding domain"/>
    <property type="match status" value="1"/>
</dbReference>
<dbReference type="PANTHER" id="PTHR33164">
    <property type="entry name" value="TRANSCRIPTIONAL REGULATOR, MARR FAMILY"/>
    <property type="match status" value="1"/>
</dbReference>
<accession>A0A248LL30</accession>
<dbReference type="OMA" id="FFFAYRD"/>
<dbReference type="Proteomes" id="UP001200247">
    <property type="component" value="Unassembled WGS sequence"/>
</dbReference>
<dbReference type="GeneID" id="75110574"/>
<evidence type="ECO:0000313" key="3">
    <source>
        <dbReference type="EMBL" id="MCG9026249.1"/>
    </source>
</evidence>
<evidence type="ECO:0000313" key="4">
    <source>
        <dbReference type="Proteomes" id="UP000197424"/>
    </source>
</evidence>
<dbReference type="EMBL" id="JAJAXM010000016">
    <property type="protein sequence ID" value="MCG9026249.1"/>
    <property type="molecule type" value="Genomic_DNA"/>
</dbReference>
<dbReference type="OrthoDB" id="9799368at2"/>
<organism evidence="2 4">
    <name type="scientific">Laribacter hongkongensis</name>
    <dbReference type="NCBI Taxonomy" id="168471"/>
    <lineage>
        <taxon>Bacteria</taxon>
        <taxon>Pseudomonadati</taxon>
        <taxon>Pseudomonadota</taxon>
        <taxon>Betaproteobacteria</taxon>
        <taxon>Neisseriales</taxon>
        <taxon>Aquaspirillaceae</taxon>
        <taxon>Laribacter</taxon>
    </lineage>
</organism>
<dbReference type="InterPro" id="IPR036388">
    <property type="entry name" value="WH-like_DNA-bd_sf"/>
</dbReference>
<evidence type="ECO:0000313" key="5">
    <source>
        <dbReference type="Proteomes" id="UP001200247"/>
    </source>
</evidence>
<reference evidence="2" key="1">
    <citation type="journal article" date="2017" name="J. Antimicrob. Chemother.">
        <title>Emergence and genomic analysis of MDR Laribacter hongkongensis strain HLGZ1 from Guangzhou, China.</title>
        <authorList>
            <person name="Wu H.K."/>
            <person name="Chen J.H."/>
            <person name="Yang L."/>
            <person name="Li A.R."/>
            <person name="Su D.H."/>
            <person name="Lin Y.P."/>
            <person name="Chen D.Q."/>
        </authorList>
    </citation>
    <scope>NUCLEOTIDE SEQUENCE</scope>
    <source>
        <strain evidence="2">HLGZ1</strain>
    </source>
</reference>
<reference evidence="2" key="3">
    <citation type="submission" date="2017-06" db="EMBL/GenBank/DDBJ databases">
        <authorList>
            <person name="Kim H.J."/>
            <person name="Triplett B.A."/>
        </authorList>
    </citation>
    <scope>NUCLEOTIDE SEQUENCE</scope>
    <source>
        <strain evidence="2">HLGZ1</strain>
    </source>
</reference>
<dbReference type="GO" id="GO:0003700">
    <property type="term" value="F:DNA-binding transcription factor activity"/>
    <property type="evidence" value="ECO:0007669"/>
    <property type="project" value="InterPro"/>
</dbReference>
<dbReference type="Pfam" id="PF12802">
    <property type="entry name" value="MarR_2"/>
    <property type="match status" value="1"/>
</dbReference>
<sequence>MPAALPPNALNDPISLMYFAYRAFTGKPDELLAERGLARVHHRILHFVGKNPGLSVNALLRILDVSKQAVNAPLRHLQEQGLIVATLARHDRRVKELRLTESGQVLLQQLSENQLRMMAAVTHELGEADMAAWWRVTTQFARFAVGNN</sequence>
<dbReference type="AlphaFoldDB" id="A0A248LL30"/>
<feature type="domain" description="HTH marR-type" evidence="1">
    <location>
        <begin position="10"/>
        <end position="142"/>
    </location>
</feature>
<reference evidence="3 5" key="4">
    <citation type="submission" date="2021-10" db="EMBL/GenBank/DDBJ databases">
        <title>Whole-genome sequencing analysis of Laribacter hongkongensis: virulence gene profiles, carbohydrate-active enzyme prediction, and antimicrobial resistance characterization.</title>
        <authorList>
            <person name="Yuan P."/>
            <person name="Zhan Y."/>
            <person name="Chen D."/>
        </authorList>
    </citation>
    <scope>NUCLEOTIDE SEQUENCE [LARGE SCALE GENOMIC DNA]</scope>
    <source>
        <strain evidence="3 5">W67</strain>
    </source>
</reference>
<dbReference type="RefSeq" id="WP_012698010.1">
    <property type="nucleotide sequence ID" value="NZ_CP022115.1"/>
</dbReference>
<dbReference type="InterPro" id="IPR039422">
    <property type="entry name" value="MarR/SlyA-like"/>
</dbReference>
<dbReference type="EMBL" id="CP022115">
    <property type="protein sequence ID" value="ASJ25448.1"/>
    <property type="molecule type" value="Genomic_DNA"/>
</dbReference>
<protein>
    <submittedName>
        <fullName evidence="2">MarR family transcriptional regulator</fullName>
    </submittedName>
</protein>
<dbReference type="GO" id="GO:0006950">
    <property type="term" value="P:response to stress"/>
    <property type="evidence" value="ECO:0007669"/>
    <property type="project" value="TreeGrafter"/>
</dbReference>
<dbReference type="Proteomes" id="UP000197424">
    <property type="component" value="Chromosome"/>
</dbReference>
<dbReference type="InterPro" id="IPR000835">
    <property type="entry name" value="HTH_MarR-typ"/>
</dbReference>
<name>A0A248LL30_9NEIS</name>
<dbReference type="SUPFAM" id="SSF46785">
    <property type="entry name" value="Winged helix' DNA-binding domain"/>
    <property type="match status" value="1"/>
</dbReference>
<evidence type="ECO:0000259" key="1">
    <source>
        <dbReference type="PROSITE" id="PS50995"/>
    </source>
</evidence>
<dbReference type="InterPro" id="IPR036390">
    <property type="entry name" value="WH_DNA-bd_sf"/>
</dbReference>
<evidence type="ECO:0000313" key="2">
    <source>
        <dbReference type="EMBL" id="ASJ25448.1"/>
    </source>
</evidence>
<dbReference type="PROSITE" id="PS50995">
    <property type="entry name" value="HTH_MARR_2"/>
    <property type="match status" value="1"/>
</dbReference>
<dbReference type="PANTHER" id="PTHR33164:SF44">
    <property type="entry name" value="TRANSCRIPTIONAL REGULATORY PROTEIN"/>
    <property type="match status" value="1"/>
</dbReference>
<reference evidence="4" key="2">
    <citation type="submission" date="2017-06" db="EMBL/GenBank/DDBJ databases">
        <title>Whole genome sequence of Laribacter hongkongensis LHGZ1.</title>
        <authorList>
            <person name="Chen D."/>
            <person name="Wu H."/>
            <person name="Chen J."/>
        </authorList>
    </citation>
    <scope>NUCLEOTIDE SEQUENCE [LARGE SCALE GENOMIC DNA]</scope>
    <source>
        <strain evidence="4">LHGZ1</strain>
    </source>
</reference>